<proteinExistence type="predicted"/>
<dbReference type="Proteomes" id="UP000297890">
    <property type="component" value="Unassembled WGS sequence"/>
</dbReference>
<accession>A0A4Z0F796</accession>
<gene>
    <name evidence="1" type="ORF">E4680_11780</name>
</gene>
<evidence type="ECO:0000313" key="1">
    <source>
        <dbReference type="EMBL" id="TFZ81575.1"/>
    </source>
</evidence>
<keyword evidence="2" id="KW-1185">Reference proteome</keyword>
<organism evidence="1 2">
    <name type="scientific">Candidatus Macondimonas diazotrophica</name>
    <dbReference type="NCBI Taxonomy" id="2305248"/>
    <lineage>
        <taxon>Bacteria</taxon>
        <taxon>Pseudomonadati</taxon>
        <taxon>Pseudomonadota</taxon>
        <taxon>Gammaproteobacteria</taxon>
        <taxon>Chromatiales</taxon>
        <taxon>Ectothiorhodospiraceae</taxon>
        <taxon>Candidatus Macondimonas</taxon>
    </lineage>
</organism>
<comment type="caution">
    <text evidence="1">The sequence shown here is derived from an EMBL/GenBank/DDBJ whole genome shotgun (WGS) entry which is preliminary data.</text>
</comment>
<dbReference type="EMBL" id="SRIO01000019">
    <property type="protein sequence ID" value="TFZ81575.1"/>
    <property type="molecule type" value="Genomic_DNA"/>
</dbReference>
<sequence>MILPEIPDRLLTCPEVPLAPVGEDTDAKDDSIWKVALVEAYKTCRERNEAIGDILRGFEKTFEDELDQG</sequence>
<evidence type="ECO:0000313" key="2">
    <source>
        <dbReference type="Proteomes" id="UP000297890"/>
    </source>
</evidence>
<name>A0A4Z0F796_9GAMM</name>
<reference evidence="1 2" key="1">
    <citation type="journal article" date="2019" name="ISME J.">
        <title>Candidatus Macondimonas diazotrophica, a novel gammaproteobacterial genus dominating crude-oil-contaminated coastal sediments.</title>
        <authorList>
            <person name="Karthikeyan S."/>
            <person name="Konstantinidis K."/>
        </authorList>
    </citation>
    <scope>NUCLEOTIDE SEQUENCE [LARGE SCALE GENOMIC DNA]</scope>
    <source>
        <strain evidence="1 2">KTK01</strain>
    </source>
</reference>
<protein>
    <submittedName>
        <fullName evidence="1">Uncharacterized protein</fullName>
    </submittedName>
</protein>
<dbReference type="AlphaFoldDB" id="A0A4Z0F796"/>